<dbReference type="AlphaFoldDB" id="A0A5E4SZG1"/>
<dbReference type="Proteomes" id="UP000396788">
    <property type="component" value="Unassembled WGS sequence"/>
</dbReference>
<accession>A0A5E4SZG1</accession>
<dbReference type="EMBL" id="CABPRY010000002">
    <property type="protein sequence ID" value="VVD80995.1"/>
    <property type="molecule type" value="Genomic_DNA"/>
</dbReference>
<evidence type="ECO:0000313" key="1">
    <source>
        <dbReference type="EMBL" id="VVD80995.1"/>
    </source>
</evidence>
<evidence type="ECO:0000313" key="2">
    <source>
        <dbReference type="Proteomes" id="UP000396788"/>
    </source>
</evidence>
<proteinExistence type="predicted"/>
<protein>
    <submittedName>
        <fullName evidence="1">Uncharacterized protein</fullName>
    </submittedName>
</protein>
<organism evidence="1 2">
    <name type="scientific">Pandoraea cepalis</name>
    <dbReference type="NCBI Taxonomy" id="2508294"/>
    <lineage>
        <taxon>Bacteria</taxon>
        <taxon>Pseudomonadati</taxon>
        <taxon>Pseudomonadota</taxon>
        <taxon>Betaproteobacteria</taxon>
        <taxon>Burkholderiales</taxon>
        <taxon>Burkholderiaceae</taxon>
        <taxon>Pandoraea</taxon>
    </lineage>
</organism>
<sequence length="193" mass="22359">MRHERQAFDAMSAWASRCTLIESARMFYGMNSLRDGTECRRNEEHRQPFDFCFYGPIVAIGFFYSSTDSASLPSRRPPYGGNPMHFCAISALIINNASDTKSIARSLIHRHHWRCGNSPARAPNFVDAKFRIADQCATLIYFPRRRHRVFARPKTLRGQSEIRASARVERECNARRSKRMPTRRNSCILRRLS</sequence>
<reference evidence="1 2" key="1">
    <citation type="submission" date="2019-08" db="EMBL/GenBank/DDBJ databases">
        <authorList>
            <person name="Peeters C."/>
        </authorList>
    </citation>
    <scope>NUCLEOTIDE SEQUENCE [LARGE SCALE GENOMIC DNA]</scope>
    <source>
        <strain evidence="1 2">LMG 31107</strain>
    </source>
</reference>
<name>A0A5E4SZG1_9BURK</name>
<gene>
    <name evidence="1" type="ORF">PCE31107_01112</name>
</gene>